<reference evidence="2 3" key="1">
    <citation type="submission" date="2017-10" db="EMBL/GenBank/DDBJ databases">
        <title>Massilia psychrophilum sp. nov., a novel purple-pigmented bacterium isolated from Tianshan glacier, Xinjiang Municipality, China.</title>
        <authorList>
            <person name="Wang H."/>
        </authorList>
    </citation>
    <scope>NUCLEOTIDE SEQUENCE [LARGE SCALE GENOMIC DNA]</scope>
    <source>
        <strain evidence="2 3">JCM 30813</strain>
    </source>
</reference>
<dbReference type="Gene3D" id="2.40.330.10">
    <property type="entry name" value="DNA-binding pseudobarrel domain"/>
    <property type="match status" value="1"/>
</dbReference>
<proteinExistence type="predicted"/>
<dbReference type="InterPro" id="IPR015300">
    <property type="entry name" value="DNA-bd_pseudobarrel_sf"/>
</dbReference>
<dbReference type="OrthoDB" id="9797574at2"/>
<sequence length="146" mass="16824">MTKKTFIKILSANDVGTTGGHQGGILIPKGEAELLAFLPPLNSAIKNPDAWIECMDEVGVLRRFRFVYYNNKLHDLKGTRNEYRVTYMTRYFRDTGANEGDTFEISGGEDKFNYDIRIVRPLAKPFEPAEEQVIRIKITSNWRRIH</sequence>
<keyword evidence="2" id="KW-0378">Hydrolase</keyword>
<dbReference type="SUPFAM" id="SSF101936">
    <property type="entry name" value="DNA-binding pseudobarrel domain"/>
    <property type="match status" value="1"/>
</dbReference>
<dbReference type="Pfam" id="PF09217">
    <property type="entry name" value="EcoRII-N"/>
    <property type="match status" value="1"/>
</dbReference>
<dbReference type="Proteomes" id="UP000228593">
    <property type="component" value="Unassembled WGS sequence"/>
</dbReference>
<protein>
    <submittedName>
        <fullName evidence="2">Restriction endonuclease</fullName>
    </submittedName>
</protein>
<gene>
    <name evidence="2" type="ORF">CR103_21365</name>
</gene>
<dbReference type="EMBL" id="PDOB01000065">
    <property type="protein sequence ID" value="PIL37827.1"/>
    <property type="molecule type" value="Genomic_DNA"/>
</dbReference>
<accession>A0A2G8SVM4</accession>
<keyword evidence="2" id="KW-0540">Nuclease</keyword>
<dbReference type="GO" id="GO:0004519">
    <property type="term" value="F:endonuclease activity"/>
    <property type="evidence" value="ECO:0007669"/>
    <property type="project" value="UniProtKB-KW"/>
</dbReference>
<evidence type="ECO:0000313" key="2">
    <source>
        <dbReference type="EMBL" id="PIL37827.1"/>
    </source>
</evidence>
<name>A0A2G8SVM4_9BURK</name>
<evidence type="ECO:0000313" key="3">
    <source>
        <dbReference type="Proteomes" id="UP000228593"/>
    </source>
</evidence>
<evidence type="ECO:0000259" key="1">
    <source>
        <dbReference type="Pfam" id="PF09217"/>
    </source>
</evidence>
<dbReference type="RefSeq" id="WP_099917924.1">
    <property type="nucleotide sequence ID" value="NZ_BMHS01000047.1"/>
</dbReference>
<comment type="caution">
    <text evidence="2">The sequence shown here is derived from an EMBL/GenBank/DDBJ whole genome shotgun (WGS) entry which is preliminary data.</text>
</comment>
<dbReference type="InterPro" id="IPR023372">
    <property type="entry name" value="Rest_endonuc_II_EcoRII_N"/>
</dbReference>
<keyword evidence="2" id="KW-0255">Endonuclease</keyword>
<dbReference type="AlphaFoldDB" id="A0A2G8SVM4"/>
<organism evidence="2 3">
    <name type="scientific">Massilia psychrophila</name>
    <dbReference type="NCBI Taxonomy" id="1603353"/>
    <lineage>
        <taxon>Bacteria</taxon>
        <taxon>Pseudomonadati</taxon>
        <taxon>Pseudomonadota</taxon>
        <taxon>Betaproteobacteria</taxon>
        <taxon>Burkholderiales</taxon>
        <taxon>Oxalobacteraceae</taxon>
        <taxon>Telluria group</taxon>
        <taxon>Massilia</taxon>
    </lineage>
</organism>
<keyword evidence="3" id="KW-1185">Reference proteome</keyword>
<feature type="domain" description="Restriction endonuclease type II EcoRII N-terminal" evidence="1">
    <location>
        <begin position="5"/>
        <end position="88"/>
    </location>
</feature>